<protein>
    <submittedName>
        <fullName evidence="3">Dickkopf-like protein 1</fullName>
    </submittedName>
</protein>
<dbReference type="Proteomes" id="UP000515156">
    <property type="component" value="Chromosome 3"/>
</dbReference>
<feature type="chain" id="PRO_5027813456" evidence="1">
    <location>
        <begin position="20"/>
        <end position="223"/>
    </location>
</feature>
<reference evidence="3" key="1">
    <citation type="submission" date="2025-08" db="UniProtKB">
        <authorList>
            <consortium name="RefSeq"/>
        </authorList>
    </citation>
    <scope>IDENTIFICATION</scope>
</reference>
<sequence>MLSLPSLGLLLLLSRSCSPAFLPRPIQDMENLFRDLGQFLEDEQEGPDNNGQTFDYSVDFGQLPPNYHNEEQNERKVGNASIFSRRKIDKVTNNRTGEMVISQKTFTSIEEGDRGLMDHWKKSQERERNRSDRLQALRRPLRPHQGLVHPRLAFVMMQIPRTTRAKLPNTDMFLELKRELHRQSMAAEPVQQRLVPQAPAQHEYQRSWPSLIGLLRRAFTFDR</sequence>
<gene>
    <name evidence="3" type="primary">DKKL1</name>
</gene>
<evidence type="ECO:0000313" key="2">
    <source>
        <dbReference type="Proteomes" id="UP000515156"/>
    </source>
</evidence>
<dbReference type="AlphaFoldDB" id="A0A6P7XMN4"/>
<proteinExistence type="predicted"/>
<accession>A0A6P7XMN4</accession>
<feature type="signal peptide" evidence="1">
    <location>
        <begin position="1"/>
        <end position="19"/>
    </location>
</feature>
<dbReference type="RefSeq" id="XP_030053798.1">
    <property type="nucleotide sequence ID" value="XM_030197938.1"/>
</dbReference>
<organism evidence="2 3">
    <name type="scientific">Microcaecilia unicolor</name>
    <dbReference type="NCBI Taxonomy" id="1415580"/>
    <lineage>
        <taxon>Eukaryota</taxon>
        <taxon>Metazoa</taxon>
        <taxon>Chordata</taxon>
        <taxon>Craniata</taxon>
        <taxon>Vertebrata</taxon>
        <taxon>Euteleostomi</taxon>
        <taxon>Amphibia</taxon>
        <taxon>Gymnophiona</taxon>
        <taxon>Siphonopidae</taxon>
        <taxon>Microcaecilia</taxon>
    </lineage>
</organism>
<dbReference type="CTD" id="27120"/>
<dbReference type="KEGG" id="muo:115466593"/>
<name>A0A6P7XMN4_9AMPH</name>
<dbReference type="GeneID" id="115466593"/>
<evidence type="ECO:0000256" key="1">
    <source>
        <dbReference type="SAM" id="SignalP"/>
    </source>
</evidence>
<dbReference type="InParanoid" id="A0A6P7XMN4"/>
<evidence type="ECO:0000313" key="3">
    <source>
        <dbReference type="RefSeq" id="XP_030053798.1"/>
    </source>
</evidence>
<keyword evidence="1" id="KW-0732">Signal</keyword>
<dbReference type="OrthoDB" id="6359792at2759"/>
<keyword evidence="2" id="KW-1185">Reference proteome</keyword>